<dbReference type="Gene3D" id="1.10.3730.20">
    <property type="match status" value="1"/>
</dbReference>
<evidence type="ECO:0000256" key="3">
    <source>
        <dbReference type="ARBA" id="ARBA00022692"/>
    </source>
</evidence>
<feature type="domain" description="EamA" evidence="8">
    <location>
        <begin position="8"/>
        <end position="135"/>
    </location>
</feature>
<feature type="domain" description="EamA" evidence="8">
    <location>
        <begin position="154"/>
        <end position="285"/>
    </location>
</feature>
<feature type="transmembrane region" description="Helical" evidence="7">
    <location>
        <begin position="188"/>
        <end position="207"/>
    </location>
</feature>
<sequence>MFSSLAPLFFVLIWSTGLVVAKAVVPHASTDLFLLVRMLLSAGLLGALALAARERWPRGRQLASHLLAGALLHGVYLSAAYWTVGHGMPAGVMSLIGSMQPIVTVLAMFFIFGERPAPRTVAGLAIAIAGVVCVLMPAVASTSTTAQHFGVLAVAVAIVSVTGMTAGTMIQRGRLAGDGVRVSASVQNAGGAMVALAGMLLGGGYRWDGTPTLWLGLAWSVVGLSVGAVLLLVWMVRVHGATRMSTLLLAVPALAAAEAWALFGEKLSALQMLGFVLALAGVVLARRAAAPSPLKPAPAGSLEIQPGAAASRK</sequence>
<dbReference type="PANTHER" id="PTHR32322:SF2">
    <property type="entry name" value="EAMA DOMAIN-CONTAINING PROTEIN"/>
    <property type="match status" value="1"/>
</dbReference>
<evidence type="ECO:0000313" key="9">
    <source>
        <dbReference type="EMBL" id="KGC09764.1"/>
    </source>
</evidence>
<dbReference type="InterPro" id="IPR050638">
    <property type="entry name" value="AA-Vitamin_Transporters"/>
</dbReference>
<evidence type="ECO:0000256" key="4">
    <source>
        <dbReference type="ARBA" id="ARBA00022989"/>
    </source>
</evidence>
<dbReference type="InterPro" id="IPR000620">
    <property type="entry name" value="EamA_dom"/>
</dbReference>
<dbReference type="PANTHER" id="PTHR32322">
    <property type="entry name" value="INNER MEMBRANE TRANSPORTER"/>
    <property type="match status" value="1"/>
</dbReference>
<comment type="caution">
    <text evidence="9">The sequence shown here is derived from an EMBL/GenBank/DDBJ whole genome shotgun (WGS) entry which is preliminary data.</text>
</comment>
<feature type="transmembrane region" description="Helical" evidence="7">
    <location>
        <begin position="269"/>
        <end position="285"/>
    </location>
</feature>
<dbReference type="RefSeq" id="WP_042286577.1">
    <property type="nucleotide sequence ID" value="NZ_CADESY010000036.1"/>
</dbReference>
<keyword evidence="3 7" id="KW-0812">Transmembrane</keyword>
<reference evidence="9 10" key="1">
    <citation type="submission" date="2014-04" db="EMBL/GenBank/DDBJ databases">
        <authorList>
            <person name="Bishop-Lilly K.A."/>
            <person name="Broomall S.M."/>
            <person name="Chain P.S."/>
            <person name="Chertkov O."/>
            <person name="Coyne S.R."/>
            <person name="Daligault H.E."/>
            <person name="Davenport K.W."/>
            <person name="Erkkila T."/>
            <person name="Frey K.G."/>
            <person name="Gibbons H.S."/>
            <person name="Gu W."/>
            <person name="Jaissle J."/>
            <person name="Johnson S.L."/>
            <person name="Koroleva G.I."/>
            <person name="Ladner J.T."/>
            <person name="Lo C.-C."/>
            <person name="Minogue T.D."/>
            <person name="Munk C."/>
            <person name="Palacios G.F."/>
            <person name="Redden C.L."/>
            <person name="Rosenzweig C.N."/>
            <person name="Scholz M.B."/>
            <person name="Teshima H."/>
            <person name="Xu Y."/>
        </authorList>
    </citation>
    <scope>NUCLEOTIDE SEQUENCE [LARGE SCALE GENOMIC DNA]</scope>
    <source>
        <strain evidence="10">gladioli</strain>
    </source>
</reference>
<comment type="similarity">
    <text evidence="2">Belongs to the EamA transporter family.</text>
</comment>
<evidence type="ECO:0000256" key="7">
    <source>
        <dbReference type="SAM" id="Phobius"/>
    </source>
</evidence>
<protein>
    <submittedName>
        <fullName evidence="9">EamA-like transporter family protein</fullName>
    </submittedName>
</protein>
<keyword evidence="5 7" id="KW-0472">Membrane</keyword>
<accession>A0AAW3ESM4</accession>
<feature type="region of interest" description="Disordered" evidence="6">
    <location>
        <begin position="292"/>
        <end position="313"/>
    </location>
</feature>
<feature type="transmembrane region" description="Helical" evidence="7">
    <location>
        <begin position="62"/>
        <end position="84"/>
    </location>
</feature>
<feature type="transmembrane region" description="Helical" evidence="7">
    <location>
        <begin position="31"/>
        <end position="50"/>
    </location>
</feature>
<dbReference type="GO" id="GO:0016020">
    <property type="term" value="C:membrane"/>
    <property type="evidence" value="ECO:0007669"/>
    <property type="project" value="UniProtKB-SubCell"/>
</dbReference>
<gene>
    <name evidence="9" type="ORF">DM48_5466</name>
</gene>
<dbReference type="InterPro" id="IPR037185">
    <property type="entry name" value="EmrE-like"/>
</dbReference>
<dbReference type="Pfam" id="PF00892">
    <property type="entry name" value="EamA"/>
    <property type="match status" value="2"/>
</dbReference>
<feature type="transmembrane region" description="Helical" evidence="7">
    <location>
        <begin position="90"/>
        <end position="113"/>
    </location>
</feature>
<dbReference type="SUPFAM" id="SSF103481">
    <property type="entry name" value="Multidrug resistance efflux transporter EmrE"/>
    <property type="match status" value="2"/>
</dbReference>
<evidence type="ECO:0000256" key="5">
    <source>
        <dbReference type="ARBA" id="ARBA00023136"/>
    </source>
</evidence>
<dbReference type="KEGG" id="bgo:BM43_3450"/>
<keyword evidence="4 7" id="KW-1133">Transmembrane helix</keyword>
<dbReference type="EMBL" id="JPGG01000018">
    <property type="protein sequence ID" value="KGC09764.1"/>
    <property type="molecule type" value="Genomic_DNA"/>
</dbReference>
<organism evidence="9 10">
    <name type="scientific">Burkholderia gladioli</name>
    <name type="common">Pseudomonas marginata</name>
    <name type="synonym">Phytomonas marginata</name>
    <dbReference type="NCBI Taxonomy" id="28095"/>
    <lineage>
        <taxon>Bacteria</taxon>
        <taxon>Pseudomonadati</taxon>
        <taxon>Pseudomonadota</taxon>
        <taxon>Betaproteobacteria</taxon>
        <taxon>Burkholderiales</taxon>
        <taxon>Burkholderiaceae</taxon>
        <taxon>Burkholderia</taxon>
    </lineage>
</organism>
<feature type="transmembrane region" description="Helical" evidence="7">
    <location>
        <begin position="213"/>
        <end position="234"/>
    </location>
</feature>
<evidence type="ECO:0000313" key="10">
    <source>
        <dbReference type="Proteomes" id="UP000029590"/>
    </source>
</evidence>
<evidence type="ECO:0000256" key="1">
    <source>
        <dbReference type="ARBA" id="ARBA00004141"/>
    </source>
</evidence>
<proteinExistence type="inferred from homology"/>
<evidence type="ECO:0000256" key="6">
    <source>
        <dbReference type="SAM" id="MobiDB-lite"/>
    </source>
</evidence>
<feature type="transmembrane region" description="Helical" evidence="7">
    <location>
        <begin position="246"/>
        <end position="263"/>
    </location>
</feature>
<evidence type="ECO:0000259" key="8">
    <source>
        <dbReference type="Pfam" id="PF00892"/>
    </source>
</evidence>
<feature type="transmembrane region" description="Helical" evidence="7">
    <location>
        <begin position="120"/>
        <end position="140"/>
    </location>
</feature>
<dbReference type="GeneID" id="66457838"/>
<dbReference type="AlphaFoldDB" id="A0AAW3ESM4"/>
<name>A0AAW3ESM4_BURGA</name>
<feature type="transmembrane region" description="Helical" evidence="7">
    <location>
        <begin position="146"/>
        <end position="167"/>
    </location>
</feature>
<dbReference type="Proteomes" id="UP000029590">
    <property type="component" value="Unassembled WGS sequence"/>
</dbReference>
<evidence type="ECO:0000256" key="2">
    <source>
        <dbReference type="ARBA" id="ARBA00007362"/>
    </source>
</evidence>
<comment type="subcellular location">
    <subcellularLocation>
        <location evidence="1">Membrane</location>
        <topology evidence="1">Multi-pass membrane protein</topology>
    </subcellularLocation>
</comment>